<gene>
    <name evidence="1" type="ORF">AHOG_20785</name>
</gene>
<keyword evidence="2" id="KW-1185">Reference proteome</keyword>
<reference evidence="1 2" key="1">
    <citation type="submission" date="2017-07" db="EMBL/GenBank/DDBJ databases">
        <title>Complete genome sequence of Actinoalloteichus hoggarensis DSM 45943, type strain of Actinoalloteichus hoggarensis.</title>
        <authorList>
            <person name="Ruckert C."/>
            <person name="Nouioui I."/>
            <person name="Willmese J."/>
            <person name="van Wezel G."/>
            <person name="Klenk H.-P."/>
            <person name="Kalinowski J."/>
            <person name="Zotchev S.B."/>
        </authorList>
    </citation>
    <scope>NUCLEOTIDE SEQUENCE [LARGE SCALE GENOMIC DNA]</scope>
    <source>
        <strain evidence="1 2">DSM 45943</strain>
    </source>
</reference>
<sequence>MLSVLVVLALIVFVPGPVFRLIHFDNARQLVDEVSTGRAELLSMQDEFRSPIASLGSPARSWTQVSCRLSPRYSDGDGEQGVVMFYRQGCSLVAYEIYALPPDAGGAADVAEILGGRFAGTPACFRILFDVLTPDYGASASSEYATALWWTDPHGEPPAEQPDRCALPTPDDPGAAHVERGVEGPMTAETYVVYQVRSPVSAVDVGCERRLSWLAPCRGEPQGFPAL</sequence>
<evidence type="ECO:0000313" key="2">
    <source>
        <dbReference type="Proteomes" id="UP000204221"/>
    </source>
</evidence>
<dbReference type="KEGG" id="ahg:AHOG_20785"/>
<organism evidence="1 2">
    <name type="scientific">Actinoalloteichus hoggarensis</name>
    <dbReference type="NCBI Taxonomy" id="1470176"/>
    <lineage>
        <taxon>Bacteria</taxon>
        <taxon>Bacillati</taxon>
        <taxon>Actinomycetota</taxon>
        <taxon>Actinomycetes</taxon>
        <taxon>Pseudonocardiales</taxon>
        <taxon>Pseudonocardiaceae</taxon>
        <taxon>Actinoalloteichus</taxon>
    </lineage>
</organism>
<dbReference type="EMBL" id="CP022521">
    <property type="protein sequence ID" value="ASO21774.1"/>
    <property type="molecule type" value="Genomic_DNA"/>
</dbReference>
<dbReference type="Proteomes" id="UP000204221">
    <property type="component" value="Chromosome"/>
</dbReference>
<accession>A0A221W7P6</accession>
<evidence type="ECO:0000313" key="1">
    <source>
        <dbReference type="EMBL" id="ASO21774.1"/>
    </source>
</evidence>
<dbReference type="AlphaFoldDB" id="A0A221W7P6"/>
<protein>
    <submittedName>
        <fullName evidence="1">Uncharacterized protein</fullName>
    </submittedName>
</protein>
<proteinExistence type="predicted"/>
<name>A0A221W7P6_9PSEU</name>